<reference evidence="5 6" key="1">
    <citation type="submission" date="2024-09" db="EMBL/GenBank/DDBJ databases">
        <title>The Natural Products Discovery Center: Release of the First 8490 Sequenced Strains for Exploring Actinobacteria Biosynthetic Diversity.</title>
        <authorList>
            <person name="Kalkreuter E."/>
            <person name="Kautsar S.A."/>
            <person name="Yang D."/>
            <person name="Bader C.D."/>
            <person name="Teijaro C.N."/>
            <person name="Fluegel L."/>
            <person name="Davis C.M."/>
            <person name="Simpson J.R."/>
            <person name="Lauterbach L."/>
            <person name="Steele A.D."/>
            <person name="Gui C."/>
            <person name="Meng S."/>
            <person name="Li G."/>
            <person name="Viehrig K."/>
            <person name="Ye F."/>
            <person name="Su P."/>
            <person name="Kiefer A.F."/>
            <person name="Nichols A."/>
            <person name="Cepeda A.J."/>
            <person name="Yan W."/>
            <person name="Fan B."/>
            <person name="Jiang Y."/>
            <person name="Adhikari A."/>
            <person name="Zheng C.-J."/>
            <person name="Schuster L."/>
            <person name="Cowan T.M."/>
            <person name="Smanski M.J."/>
            <person name="Chevrette M.G."/>
            <person name="De Carvalho L.P.S."/>
            <person name="Shen B."/>
        </authorList>
    </citation>
    <scope>NUCLEOTIDE SEQUENCE [LARGE SCALE GENOMIC DNA]</scope>
    <source>
        <strain evidence="5 6">NPDC058428</strain>
    </source>
</reference>
<dbReference type="Proteomes" id="UP001598352">
    <property type="component" value="Unassembled WGS sequence"/>
</dbReference>
<dbReference type="SUPFAM" id="SSF88713">
    <property type="entry name" value="Glycoside hydrolase/deacetylase"/>
    <property type="match status" value="1"/>
</dbReference>
<organism evidence="5 6">
    <name type="scientific">Streptomyces rubiginosohelvolus</name>
    <dbReference type="NCBI Taxonomy" id="67362"/>
    <lineage>
        <taxon>Bacteria</taxon>
        <taxon>Bacillati</taxon>
        <taxon>Actinomycetota</taxon>
        <taxon>Actinomycetes</taxon>
        <taxon>Kitasatosporales</taxon>
        <taxon>Streptomycetaceae</taxon>
        <taxon>Streptomyces</taxon>
    </lineage>
</organism>
<accession>A0ABW6FBZ5</accession>
<evidence type="ECO:0000256" key="1">
    <source>
        <dbReference type="ARBA" id="ARBA00004613"/>
    </source>
</evidence>
<proteinExistence type="predicted"/>
<name>A0ABW6FBZ5_9ACTN</name>
<dbReference type="InterPro" id="IPR051398">
    <property type="entry name" value="Polysacch_Deacetylase"/>
</dbReference>
<dbReference type="Pfam" id="PF01522">
    <property type="entry name" value="Polysacc_deac_1"/>
    <property type="match status" value="1"/>
</dbReference>
<comment type="caution">
    <text evidence="5">The sequence shown here is derived from an EMBL/GenBank/DDBJ whole genome shotgun (WGS) entry which is preliminary data.</text>
</comment>
<dbReference type="EC" id="3.-.-.-" evidence="5"/>
<sequence length="270" mass="29658">MAAESSAHRADARSSRLRPHTRRQPWILTYHSVTDPSDDPYGITVSPARLDEQLSWLRSRRLTGVGVSELLRTGASERRGLVGLTFDDGYADFLDEALPVLRKHGFRATVYVLPGRPGGVNEWDPLGPRKPLLTHESVRRVAAAGMEVGSHGLYHRDLTGLSDEELRRETRDSRELIGDLTGSLPEGFCYPYGILDRRVTQAARSAGYGHACALTPGPLLSRFALPRTHISQADRGVRLWAKDLRHGLRQVAHPGAGSRTAAPVRAGGPR</sequence>
<feature type="region of interest" description="Disordered" evidence="3">
    <location>
        <begin position="251"/>
        <end position="270"/>
    </location>
</feature>
<dbReference type="PANTHER" id="PTHR34216:SF3">
    <property type="entry name" value="POLY-BETA-1,6-N-ACETYL-D-GLUCOSAMINE N-DEACETYLASE"/>
    <property type="match status" value="1"/>
</dbReference>
<comment type="subcellular location">
    <subcellularLocation>
        <location evidence="1">Secreted</location>
    </subcellularLocation>
</comment>
<dbReference type="EMBL" id="JBHXKZ010000051">
    <property type="protein sequence ID" value="MFD4827848.1"/>
    <property type="molecule type" value="Genomic_DNA"/>
</dbReference>
<feature type="domain" description="NodB homology" evidence="4">
    <location>
        <begin position="80"/>
        <end position="270"/>
    </location>
</feature>
<keyword evidence="5" id="KW-0378">Hydrolase</keyword>
<gene>
    <name evidence="5" type="ORF">ACFWOQ_35320</name>
</gene>
<dbReference type="PROSITE" id="PS51677">
    <property type="entry name" value="NODB"/>
    <property type="match status" value="1"/>
</dbReference>
<dbReference type="GO" id="GO:0016787">
    <property type="term" value="F:hydrolase activity"/>
    <property type="evidence" value="ECO:0007669"/>
    <property type="project" value="UniProtKB-KW"/>
</dbReference>
<keyword evidence="6" id="KW-1185">Reference proteome</keyword>
<dbReference type="Gene3D" id="3.20.20.370">
    <property type="entry name" value="Glycoside hydrolase/deacetylase"/>
    <property type="match status" value="1"/>
</dbReference>
<dbReference type="InterPro" id="IPR002509">
    <property type="entry name" value="NODB_dom"/>
</dbReference>
<keyword evidence="2" id="KW-0732">Signal</keyword>
<evidence type="ECO:0000313" key="6">
    <source>
        <dbReference type="Proteomes" id="UP001598352"/>
    </source>
</evidence>
<evidence type="ECO:0000256" key="2">
    <source>
        <dbReference type="ARBA" id="ARBA00022729"/>
    </source>
</evidence>
<evidence type="ECO:0000259" key="4">
    <source>
        <dbReference type="PROSITE" id="PS51677"/>
    </source>
</evidence>
<evidence type="ECO:0000256" key="3">
    <source>
        <dbReference type="SAM" id="MobiDB-lite"/>
    </source>
</evidence>
<protein>
    <submittedName>
        <fullName evidence="5">Polysaccharide deacetylase family protein</fullName>
        <ecNumber evidence="5">3.-.-.-</ecNumber>
    </submittedName>
</protein>
<dbReference type="PANTHER" id="PTHR34216">
    <property type="match status" value="1"/>
</dbReference>
<dbReference type="CDD" id="cd10918">
    <property type="entry name" value="CE4_NodB_like_5s_6s"/>
    <property type="match status" value="1"/>
</dbReference>
<dbReference type="InterPro" id="IPR011330">
    <property type="entry name" value="Glyco_hydro/deAcase_b/a-brl"/>
</dbReference>
<evidence type="ECO:0000313" key="5">
    <source>
        <dbReference type="EMBL" id="MFD4827848.1"/>
    </source>
</evidence>
<dbReference type="RefSeq" id="WP_382777935.1">
    <property type="nucleotide sequence ID" value="NZ_JBHXKZ010000051.1"/>
</dbReference>